<dbReference type="SUPFAM" id="SSF47384">
    <property type="entry name" value="Homodimeric domain of signal transducing histidine kinase"/>
    <property type="match status" value="1"/>
</dbReference>
<dbReference type="PANTHER" id="PTHR45453:SF1">
    <property type="entry name" value="PHOSPHATE REGULON SENSOR PROTEIN PHOR"/>
    <property type="match status" value="1"/>
</dbReference>
<dbReference type="AlphaFoldDB" id="I7JZA5"/>
<dbReference type="SUPFAM" id="SSF55874">
    <property type="entry name" value="ATPase domain of HSP90 chaperone/DNA topoisomerase II/histidine kinase"/>
    <property type="match status" value="1"/>
</dbReference>
<dbReference type="OrthoDB" id="9813151at2"/>
<evidence type="ECO:0000259" key="9">
    <source>
        <dbReference type="PROSITE" id="PS50109"/>
    </source>
</evidence>
<dbReference type="GO" id="GO:0005886">
    <property type="term" value="C:plasma membrane"/>
    <property type="evidence" value="ECO:0007669"/>
    <property type="project" value="TreeGrafter"/>
</dbReference>
<dbReference type="SMART" id="SM00388">
    <property type="entry name" value="HisKA"/>
    <property type="match status" value="1"/>
</dbReference>
<reference evidence="11 13" key="2">
    <citation type="journal article" date="2015" name="Genome Announc.">
        <title>Expanding the biotechnology potential of lactobacilli through comparative genomics of 213 strains and associated genera.</title>
        <authorList>
            <person name="Sun Z."/>
            <person name="Harris H.M."/>
            <person name="McCann A."/>
            <person name="Guo C."/>
            <person name="Argimon S."/>
            <person name="Zhang W."/>
            <person name="Yang X."/>
            <person name="Jeffery I.B."/>
            <person name="Cooney J.C."/>
            <person name="Kagawa T.F."/>
            <person name="Liu W."/>
            <person name="Song Y."/>
            <person name="Salvetti E."/>
            <person name="Wrobel A."/>
            <person name="Rasinkangas P."/>
            <person name="Parkhill J."/>
            <person name="Rea M.C."/>
            <person name="O'Sullivan O."/>
            <person name="Ritari J."/>
            <person name="Douillard F.P."/>
            <person name="Paul Ross R."/>
            <person name="Yang R."/>
            <person name="Briner A.E."/>
            <person name="Felis G.E."/>
            <person name="de Vos W.M."/>
            <person name="Barrangou R."/>
            <person name="Klaenhammer T.R."/>
            <person name="Caufield P.W."/>
            <person name="Cui Y."/>
            <person name="Zhang H."/>
            <person name="O'Toole P.W."/>
        </authorList>
    </citation>
    <scope>NUCLEOTIDE SEQUENCE [LARGE SCALE GENOMIC DNA]</scope>
    <source>
        <strain evidence="11 13">DSM 23908</strain>
    </source>
</reference>
<evidence type="ECO:0000256" key="7">
    <source>
        <dbReference type="ARBA" id="ARBA00023012"/>
    </source>
</evidence>
<keyword evidence="5" id="KW-0808">Transferase</keyword>
<dbReference type="EMBL" id="CAKC01000001">
    <property type="protein sequence ID" value="CCI86140.1"/>
    <property type="molecule type" value="Genomic_DNA"/>
</dbReference>
<evidence type="ECO:0000256" key="5">
    <source>
        <dbReference type="ARBA" id="ARBA00022679"/>
    </source>
</evidence>
<dbReference type="GO" id="GO:0016036">
    <property type="term" value="P:cellular response to phosphate starvation"/>
    <property type="evidence" value="ECO:0007669"/>
    <property type="project" value="TreeGrafter"/>
</dbReference>
<comment type="subcellular location">
    <subcellularLocation>
        <location evidence="2">Membrane</location>
    </subcellularLocation>
</comment>
<evidence type="ECO:0000256" key="4">
    <source>
        <dbReference type="ARBA" id="ARBA00022553"/>
    </source>
</evidence>
<dbReference type="GO" id="GO:0000155">
    <property type="term" value="F:phosphorelay sensor kinase activity"/>
    <property type="evidence" value="ECO:0007669"/>
    <property type="project" value="InterPro"/>
</dbReference>
<dbReference type="PROSITE" id="PS50109">
    <property type="entry name" value="HIS_KIN"/>
    <property type="match status" value="1"/>
</dbReference>
<evidence type="ECO:0000256" key="6">
    <source>
        <dbReference type="ARBA" id="ARBA00022777"/>
    </source>
</evidence>
<protein>
    <recommendedName>
        <fullName evidence="3">histidine kinase</fullName>
        <ecNumber evidence="3">2.7.13.3</ecNumber>
    </recommendedName>
</protein>
<evidence type="ECO:0000256" key="3">
    <source>
        <dbReference type="ARBA" id="ARBA00012438"/>
    </source>
</evidence>
<dbReference type="SMART" id="SM00387">
    <property type="entry name" value="HATPase_c"/>
    <property type="match status" value="1"/>
</dbReference>
<keyword evidence="8" id="KW-0812">Transmembrane</keyword>
<dbReference type="InterPro" id="IPR005467">
    <property type="entry name" value="His_kinase_dom"/>
</dbReference>
<dbReference type="InterPro" id="IPR036097">
    <property type="entry name" value="HisK_dim/P_sf"/>
</dbReference>
<evidence type="ECO:0000313" key="13">
    <source>
        <dbReference type="Proteomes" id="UP000051521"/>
    </source>
</evidence>
<evidence type="ECO:0000313" key="11">
    <source>
        <dbReference type="EMBL" id="KRN14125.1"/>
    </source>
</evidence>
<dbReference type="Pfam" id="PF02518">
    <property type="entry name" value="HATPase_c"/>
    <property type="match status" value="1"/>
</dbReference>
<comment type="caution">
    <text evidence="10">The sequence shown here is derived from an EMBL/GenBank/DDBJ whole genome shotgun (WGS) entry which is preliminary data.</text>
</comment>
<keyword evidence="6 10" id="KW-0418">Kinase</keyword>
<evidence type="ECO:0000256" key="2">
    <source>
        <dbReference type="ARBA" id="ARBA00004370"/>
    </source>
</evidence>
<dbReference type="InterPro" id="IPR036890">
    <property type="entry name" value="HATPase_C_sf"/>
</dbReference>
<feature type="domain" description="Histidine kinase" evidence="9">
    <location>
        <begin position="210"/>
        <end position="422"/>
    </location>
</feature>
<evidence type="ECO:0000256" key="1">
    <source>
        <dbReference type="ARBA" id="ARBA00000085"/>
    </source>
</evidence>
<dbReference type="EMBL" id="AYZO01000005">
    <property type="protein sequence ID" value="KRN14125.1"/>
    <property type="molecule type" value="Genomic_DNA"/>
</dbReference>
<dbReference type="Gene3D" id="1.10.287.130">
    <property type="match status" value="1"/>
</dbReference>
<dbReference type="RefSeq" id="WP_008471986.1">
    <property type="nucleotide sequence ID" value="NZ_AYZO01000005.1"/>
</dbReference>
<comment type="catalytic activity">
    <reaction evidence="1">
        <text>ATP + protein L-histidine = ADP + protein N-phospho-L-histidine.</text>
        <dbReference type="EC" id="2.7.13.3"/>
    </reaction>
</comment>
<keyword evidence="4" id="KW-0597">Phosphoprotein</keyword>
<keyword evidence="13" id="KW-1185">Reference proteome</keyword>
<evidence type="ECO:0000256" key="8">
    <source>
        <dbReference type="SAM" id="Phobius"/>
    </source>
</evidence>
<dbReference type="InterPro" id="IPR003594">
    <property type="entry name" value="HATPase_dom"/>
</dbReference>
<dbReference type="EC" id="2.7.13.3" evidence="3"/>
<keyword evidence="8" id="KW-0472">Membrane</keyword>
<dbReference type="Gene3D" id="3.30.565.10">
    <property type="entry name" value="Histidine kinase-like ATPase, C-terminal domain"/>
    <property type="match status" value="1"/>
</dbReference>
<dbReference type="Proteomes" id="UP000009326">
    <property type="component" value="Unassembled WGS sequence"/>
</dbReference>
<gene>
    <name evidence="10" type="ORF">BN52_02710</name>
    <name evidence="11" type="ORF">FC38_GL001484</name>
</gene>
<sequence length="422" mass="47848">MIQKFRWRFIAISIFSLFLVLTISIGSLIAVNFKRAGDEANRVLTVLITNNGVMTPNNARGEFKQQNFLDQSIGAHHFNPEQIYQYRYFSVVSDQSRLTLVNNQKPYKVSSKEINQVAKKVLAQKENDGEVVISNNDYLFRKGINDQGQEIVAFLNVTLIFQQARSLLKLAMILGLMALIFFAIILIIVSKHAIRPIVKVYNKQKQFITNAGHELKTPLAIISANTEMQEMMGNESEWTESTKEQVARLTELVNRLISLARMEETGDLALSKVDFSKIVQDSSKSFAPVIKSKGFNYQINIQEGLFIKAEAKSLAEIVNILLDNAQKYCDPEGLIAVKLSAGKLNRTAVLRVSNTYREGKNQDYRNFFERFYREDESHNNATEGFGIGLSMAKQVVNAFKGKINVTYNQDRISFNVVFQLSK</sequence>
<name>I7JZA5_9LACO</name>
<keyword evidence="8" id="KW-1133">Transmembrane helix</keyword>
<dbReference type="GO" id="GO:0004721">
    <property type="term" value="F:phosphoprotein phosphatase activity"/>
    <property type="evidence" value="ECO:0007669"/>
    <property type="project" value="TreeGrafter"/>
</dbReference>
<dbReference type="InterPro" id="IPR003661">
    <property type="entry name" value="HisK_dim/P_dom"/>
</dbReference>
<dbReference type="Pfam" id="PF00512">
    <property type="entry name" value="HisKA"/>
    <property type="match status" value="1"/>
</dbReference>
<dbReference type="PATRIC" id="fig|1423751.3.peg.1533"/>
<reference evidence="10 12" key="1">
    <citation type="submission" date="2012-06" db="EMBL/GenBank/DDBJ databases">
        <title>Draft genome sequence of Lactobacillus gigeriorum CRBIP 24.85T, isolated from chicken crop.</title>
        <authorList>
            <person name="Cousin S."/>
            <person name="Ma L."/>
            <person name="Creno S."/>
            <person name="Clermont D."/>
            <person name="Loux V."/>
            <person name="Bizet C."/>
            <person name="Bouchier C."/>
        </authorList>
    </citation>
    <scope>NUCLEOTIDE SEQUENCE [LARGE SCALE GENOMIC DNA]</scope>
    <source>
        <strain evidence="12">CRBIP 24.85T</strain>
        <strain evidence="10">Type strain: CRBIP 24.85</strain>
    </source>
</reference>
<dbReference type="CDD" id="cd00082">
    <property type="entry name" value="HisKA"/>
    <property type="match status" value="1"/>
</dbReference>
<dbReference type="CDD" id="cd00075">
    <property type="entry name" value="HATPase"/>
    <property type="match status" value="1"/>
</dbReference>
<evidence type="ECO:0000313" key="10">
    <source>
        <dbReference type="EMBL" id="CCI86140.1"/>
    </source>
</evidence>
<dbReference type="Proteomes" id="UP000051521">
    <property type="component" value="Unassembled WGS sequence"/>
</dbReference>
<accession>I7JZA5</accession>
<dbReference type="PANTHER" id="PTHR45453">
    <property type="entry name" value="PHOSPHATE REGULON SENSOR PROTEIN PHOR"/>
    <property type="match status" value="1"/>
</dbReference>
<feature type="transmembrane region" description="Helical" evidence="8">
    <location>
        <begin position="167"/>
        <end position="189"/>
    </location>
</feature>
<proteinExistence type="predicted"/>
<dbReference type="STRING" id="1423751.FC38_GL001484"/>
<dbReference type="InterPro" id="IPR050351">
    <property type="entry name" value="BphY/WalK/GraS-like"/>
</dbReference>
<evidence type="ECO:0000313" key="12">
    <source>
        <dbReference type="Proteomes" id="UP000009326"/>
    </source>
</evidence>
<organism evidence="10 12">
    <name type="scientific">Lactobacillus gigeriorum DSM 23908 = CRBIP 24.85</name>
    <dbReference type="NCBI Taxonomy" id="1423751"/>
    <lineage>
        <taxon>Bacteria</taxon>
        <taxon>Bacillati</taxon>
        <taxon>Bacillota</taxon>
        <taxon>Bacilli</taxon>
        <taxon>Lactobacillales</taxon>
        <taxon>Lactobacillaceae</taxon>
        <taxon>Lactobacillus</taxon>
    </lineage>
</organism>
<keyword evidence="7" id="KW-0902">Two-component regulatory system</keyword>